<gene>
    <name evidence="1" type="ORF">KVG88_06410</name>
</gene>
<dbReference type="EMBL" id="JAHSTU010000001">
    <property type="protein sequence ID" value="MBV4519690.1"/>
    <property type="molecule type" value="Genomic_DNA"/>
</dbReference>
<organism evidence="1 2">
    <name type="scientific">Pseudomonas azerbaijanoccidentalis</name>
    <dbReference type="NCBI Taxonomy" id="2842347"/>
    <lineage>
        <taxon>Bacteria</taxon>
        <taxon>Pseudomonadati</taxon>
        <taxon>Pseudomonadota</taxon>
        <taxon>Gammaproteobacteria</taxon>
        <taxon>Pseudomonadales</taxon>
        <taxon>Pseudomonadaceae</taxon>
        <taxon>Pseudomonas</taxon>
    </lineage>
</organism>
<name>A0ABS6QL69_9PSED</name>
<evidence type="ECO:0000313" key="1">
    <source>
        <dbReference type="EMBL" id="MBV4519690.1"/>
    </source>
</evidence>
<comment type="caution">
    <text evidence="1">The sequence shown here is derived from an EMBL/GenBank/DDBJ whole genome shotgun (WGS) entry which is preliminary data.</text>
</comment>
<dbReference type="Proteomes" id="UP001049200">
    <property type="component" value="Unassembled WGS sequence"/>
</dbReference>
<evidence type="ECO:0000313" key="2">
    <source>
        <dbReference type="Proteomes" id="UP001049200"/>
    </source>
</evidence>
<sequence length="96" mass="10588">MNDQSATPIPRKSMSELERMFLKVAGEEFANMKIGGAAALACLLDMVASWHGSRAEIGFHDFGQRWLIEGNAKSKPVDRLLRDLFGLSDPDPRKAA</sequence>
<accession>A0ABS6QL69</accession>
<protein>
    <submittedName>
        <fullName evidence="1">Uncharacterized protein</fullName>
    </submittedName>
</protein>
<keyword evidence="2" id="KW-1185">Reference proteome</keyword>
<proteinExistence type="predicted"/>
<reference evidence="1" key="1">
    <citation type="submission" date="2021-06" db="EMBL/GenBank/DDBJ databases">
        <title>Updating the genus Pseudomonas: Description of 43 new species and partition of the Pseudomonas putida group.</title>
        <authorList>
            <person name="Girard L."/>
            <person name="Lood C."/>
            <person name="Vandamme P."/>
            <person name="Rokni-Zadeh H."/>
            <person name="Van Noort V."/>
            <person name="Hofte M."/>
            <person name="Lavigne R."/>
            <person name="De Mot R."/>
        </authorList>
    </citation>
    <scope>NUCLEOTIDE SEQUENCE</scope>
    <source>
        <strain evidence="1">SWRI74</strain>
    </source>
</reference>